<keyword evidence="1" id="KW-0472">Membrane</keyword>
<evidence type="ECO:0000313" key="2">
    <source>
        <dbReference type="EMBL" id="SVB94935.1"/>
    </source>
</evidence>
<sequence length="102" mass="11202">MKVRGNVGFLIILALVCGFLAFVSTPTIFVLEGEQALGFSDWCSSNAWIQMAPDVPQLELGSTIHPACKRDTTMALVRFLLTSLTVILVGKMFLTRRKSLAQ</sequence>
<dbReference type="EMBL" id="UINC01065358">
    <property type="protein sequence ID" value="SVB94935.1"/>
    <property type="molecule type" value="Genomic_DNA"/>
</dbReference>
<name>A0A382I6A9_9ZZZZ</name>
<accession>A0A382I6A9</accession>
<proteinExistence type="predicted"/>
<feature type="transmembrane region" description="Helical" evidence="1">
    <location>
        <begin position="7"/>
        <end position="31"/>
    </location>
</feature>
<protein>
    <submittedName>
        <fullName evidence="2">Uncharacterized protein</fullName>
    </submittedName>
</protein>
<evidence type="ECO:0000256" key="1">
    <source>
        <dbReference type="SAM" id="Phobius"/>
    </source>
</evidence>
<organism evidence="2">
    <name type="scientific">marine metagenome</name>
    <dbReference type="NCBI Taxonomy" id="408172"/>
    <lineage>
        <taxon>unclassified sequences</taxon>
        <taxon>metagenomes</taxon>
        <taxon>ecological metagenomes</taxon>
    </lineage>
</organism>
<gene>
    <name evidence="2" type="ORF">METZ01_LOCUS247789</name>
</gene>
<reference evidence="2" key="1">
    <citation type="submission" date="2018-05" db="EMBL/GenBank/DDBJ databases">
        <authorList>
            <person name="Lanie J.A."/>
            <person name="Ng W.-L."/>
            <person name="Kazmierczak K.M."/>
            <person name="Andrzejewski T.M."/>
            <person name="Davidsen T.M."/>
            <person name="Wayne K.J."/>
            <person name="Tettelin H."/>
            <person name="Glass J.I."/>
            <person name="Rusch D."/>
            <person name="Podicherti R."/>
            <person name="Tsui H.-C.T."/>
            <person name="Winkler M.E."/>
        </authorList>
    </citation>
    <scope>NUCLEOTIDE SEQUENCE</scope>
</reference>
<keyword evidence="1" id="KW-1133">Transmembrane helix</keyword>
<keyword evidence="1" id="KW-0812">Transmembrane</keyword>
<feature type="transmembrane region" description="Helical" evidence="1">
    <location>
        <begin position="75"/>
        <end position="94"/>
    </location>
</feature>
<dbReference type="AlphaFoldDB" id="A0A382I6A9"/>